<evidence type="ECO:0000259" key="3">
    <source>
        <dbReference type="PROSITE" id="PS51719"/>
    </source>
</evidence>
<accession>A0AAW1P1V2</accession>
<dbReference type="Proteomes" id="UP001465755">
    <property type="component" value="Unassembled WGS sequence"/>
</dbReference>
<sequence length="394" mass="44512">MSEDDANVDLPNIMSVPPEELQQHVNILLVGESGLGKTTFTNQLFANCCPSKHSDQQHSSPDISIQEFETDPELLCKHLPAIRISTGDWVEHHVQDTPGREGVDNKQHMDAVIRHIQSKQALQYHRDMSLLTGMQLDSEAQRQARSDNMYDVAFFFIAPHRFKQVDLQLEYIQRLSHEVTVVLICAKADAMTPSERDAFQLHIREMINGCGEEISRRLFCLSNEIEQGVSMLGCQERSQYVPPFAVACGAKPSSSTGCDSEALEPVRKYPWGTCRTNNPLHSDFRLARQVVLSNGIHTLPRRKLEHFYAFCRTKHAHTPVTAPASELKRHAPPQSTIEVLKLCYKAMGLEHRSVQIGFIIGLGIFILCTWLLASKFVAYGCHLHLRCHGVRPWV</sequence>
<protein>
    <recommendedName>
        <fullName evidence="3">Septin-type G domain-containing protein</fullName>
    </recommendedName>
</protein>
<keyword evidence="1" id="KW-0342">GTP-binding</keyword>
<dbReference type="EMBL" id="JALJOQ010000071">
    <property type="protein sequence ID" value="KAK9802576.1"/>
    <property type="molecule type" value="Genomic_DNA"/>
</dbReference>
<name>A0AAW1P1V2_9CHLO</name>
<dbReference type="InterPro" id="IPR027417">
    <property type="entry name" value="P-loop_NTPase"/>
</dbReference>
<dbReference type="Gene3D" id="3.40.50.300">
    <property type="entry name" value="P-loop containing nucleotide triphosphate hydrolases"/>
    <property type="match status" value="1"/>
</dbReference>
<comment type="similarity">
    <text evidence="1">Belongs to the TRAFAC class TrmE-Era-EngA-EngB-Septin-like GTPase superfamily. Septin GTPase family.</text>
</comment>
<dbReference type="SUPFAM" id="SSF52540">
    <property type="entry name" value="P-loop containing nucleoside triphosphate hydrolases"/>
    <property type="match status" value="1"/>
</dbReference>
<keyword evidence="5" id="KW-1185">Reference proteome</keyword>
<evidence type="ECO:0000313" key="4">
    <source>
        <dbReference type="EMBL" id="KAK9802576.1"/>
    </source>
</evidence>
<proteinExistence type="inferred from homology"/>
<dbReference type="AlphaFoldDB" id="A0AAW1P1V2"/>
<comment type="caution">
    <text evidence="4">The sequence shown here is derived from an EMBL/GenBank/DDBJ whole genome shotgun (WGS) entry which is preliminary data.</text>
</comment>
<keyword evidence="2" id="KW-1133">Transmembrane helix</keyword>
<keyword evidence="2" id="KW-0812">Transmembrane</keyword>
<gene>
    <name evidence="4" type="ORF">WJX73_006624</name>
</gene>
<feature type="transmembrane region" description="Helical" evidence="2">
    <location>
        <begin position="354"/>
        <end position="373"/>
    </location>
</feature>
<dbReference type="GO" id="GO:0005525">
    <property type="term" value="F:GTP binding"/>
    <property type="evidence" value="ECO:0007669"/>
    <property type="project" value="UniProtKB-KW"/>
</dbReference>
<evidence type="ECO:0000256" key="2">
    <source>
        <dbReference type="SAM" id="Phobius"/>
    </source>
</evidence>
<feature type="domain" description="Septin-type G" evidence="3">
    <location>
        <begin position="21"/>
        <end position="318"/>
    </location>
</feature>
<keyword evidence="2" id="KW-0472">Membrane</keyword>
<reference evidence="4 5" key="1">
    <citation type="journal article" date="2024" name="Nat. Commun.">
        <title>Phylogenomics reveals the evolutionary origins of lichenization in chlorophyte algae.</title>
        <authorList>
            <person name="Puginier C."/>
            <person name="Libourel C."/>
            <person name="Otte J."/>
            <person name="Skaloud P."/>
            <person name="Haon M."/>
            <person name="Grisel S."/>
            <person name="Petersen M."/>
            <person name="Berrin J.G."/>
            <person name="Delaux P.M."/>
            <person name="Dal Grande F."/>
            <person name="Keller J."/>
        </authorList>
    </citation>
    <scope>NUCLEOTIDE SEQUENCE [LARGE SCALE GENOMIC DNA]</scope>
    <source>
        <strain evidence="4 5">SAG 2036</strain>
    </source>
</reference>
<evidence type="ECO:0000313" key="5">
    <source>
        <dbReference type="Proteomes" id="UP001465755"/>
    </source>
</evidence>
<keyword evidence="1" id="KW-0547">Nucleotide-binding</keyword>
<evidence type="ECO:0000256" key="1">
    <source>
        <dbReference type="RuleBase" id="RU004560"/>
    </source>
</evidence>
<dbReference type="Pfam" id="PF00735">
    <property type="entry name" value="Septin"/>
    <property type="match status" value="1"/>
</dbReference>
<dbReference type="PANTHER" id="PTHR18884">
    <property type="entry name" value="SEPTIN"/>
    <property type="match status" value="1"/>
</dbReference>
<dbReference type="PROSITE" id="PS51719">
    <property type="entry name" value="G_SEPTIN"/>
    <property type="match status" value="1"/>
</dbReference>
<organism evidence="4 5">
    <name type="scientific">Symbiochloris irregularis</name>
    <dbReference type="NCBI Taxonomy" id="706552"/>
    <lineage>
        <taxon>Eukaryota</taxon>
        <taxon>Viridiplantae</taxon>
        <taxon>Chlorophyta</taxon>
        <taxon>core chlorophytes</taxon>
        <taxon>Trebouxiophyceae</taxon>
        <taxon>Trebouxiales</taxon>
        <taxon>Trebouxiaceae</taxon>
        <taxon>Symbiochloris</taxon>
    </lineage>
</organism>
<dbReference type="InterPro" id="IPR030379">
    <property type="entry name" value="G_SEPTIN_dom"/>
</dbReference>